<protein>
    <submittedName>
        <fullName evidence="2">Uncharacterized protein</fullName>
    </submittedName>
</protein>
<dbReference type="Proteomes" id="UP000683925">
    <property type="component" value="Unassembled WGS sequence"/>
</dbReference>
<accession>A0A8S1WBZ5</accession>
<keyword evidence="3" id="KW-1185">Reference proteome</keyword>
<dbReference type="OrthoDB" id="311855at2759"/>
<dbReference type="EMBL" id="CAJJDP010000090">
    <property type="protein sequence ID" value="CAD8187798.1"/>
    <property type="molecule type" value="Genomic_DNA"/>
</dbReference>
<dbReference type="AlphaFoldDB" id="A0A8S1WBZ5"/>
<name>A0A8S1WBZ5_PAROT</name>
<comment type="caution">
    <text evidence="2">The sequence shown here is derived from an EMBL/GenBank/DDBJ whole genome shotgun (WGS) entry which is preliminary data.</text>
</comment>
<sequence>MSTFEKAIQKQRKLNIQFEFTDNSTEIHSNASFFDEERSQDFSDSDFSDLDCMEMSSIFTVDSNIPPQSFENITNFNSLPQQYVAPMKTGIANQRIAQPQKWINNNNSQTGKGIAINVLGQGSIGKLNKKGKKLDKCNKKQIQNLNNRININNNHSQDQQSQQSPSSNFNSNQQSNTQQNKQICQVQKVILAYLMVESDVLKQAQQRAQNFIEKFMPNINDKELYINIQETYKIMLLPDQIIQQLAQVLNEEERLLHLNLCLHRLNLKHNKHPLAAKAADKIRMNITKRC</sequence>
<proteinExistence type="predicted"/>
<evidence type="ECO:0000256" key="1">
    <source>
        <dbReference type="SAM" id="MobiDB-lite"/>
    </source>
</evidence>
<gene>
    <name evidence="2" type="ORF">POCTA_138.1.T0910071</name>
</gene>
<feature type="region of interest" description="Disordered" evidence="1">
    <location>
        <begin position="151"/>
        <end position="177"/>
    </location>
</feature>
<dbReference type="OMA" id="RAQNFIE"/>
<evidence type="ECO:0000313" key="3">
    <source>
        <dbReference type="Proteomes" id="UP000683925"/>
    </source>
</evidence>
<reference evidence="2" key="1">
    <citation type="submission" date="2021-01" db="EMBL/GenBank/DDBJ databases">
        <authorList>
            <consortium name="Genoscope - CEA"/>
            <person name="William W."/>
        </authorList>
    </citation>
    <scope>NUCLEOTIDE SEQUENCE</scope>
</reference>
<evidence type="ECO:0000313" key="2">
    <source>
        <dbReference type="EMBL" id="CAD8187798.1"/>
    </source>
</evidence>
<organism evidence="2 3">
    <name type="scientific">Paramecium octaurelia</name>
    <dbReference type="NCBI Taxonomy" id="43137"/>
    <lineage>
        <taxon>Eukaryota</taxon>
        <taxon>Sar</taxon>
        <taxon>Alveolata</taxon>
        <taxon>Ciliophora</taxon>
        <taxon>Intramacronucleata</taxon>
        <taxon>Oligohymenophorea</taxon>
        <taxon>Peniculida</taxon>
        <taxon>Parameciidae</taxon>
        <taxon>Paramecium</taxon>
    </lineage>
</organism>